<evidence type="ECO:0000256" key="1">
    <source>
        <dbReference type="SAM" id="MobiDB-lite"/>
    </source>
</evidence>
<dbReference type="InterPro" id="IPR010093">
    <property type="entry name" value="SinI_DNA-bd"/>
</dbReference>
<feature type="region of interest" description="Disordered" evidence="1">
    <location>
        <begin position="306"/>
        <end position="329"/>
    </location>
</feature>
<dbReference type="SUPFAM" id="SSF46955">
    <property type="entry name" value="Putative DNA-binding domain"/>
    <property type="match status" value="1"/>
</dbReference>
<name>A0ABV3P159_9ACTN</name>
<dbReference type="NCBIfam" id="TIGR01764">
    <property type="entry name" value="excise"/>
    <property type="match status" value="1"/>
</dbReference>
<dbReference type="RefSeq" id="WP_367635945.1">
    <property type="nucleotide sequence ID" value="NZ_JBFNQN010000001.1"/>
</dbReference>
<organism evidence="2 3">
    <name type="scientific">Kineococcus endophyticus</name>
    <dbReference type="NCBI Taxonomy" id="1181883"/>
    <lineage>
        <taxon>Bacteria</taxon>
        <taxon>Bacillati</taxon>
        <taxon>Actinomycetota</taxon>
        <taxon>Actinomycetes</taxon>
        <taxon>Kineosporiales</taxon>
        <taxon>Kineosporiaceae</taxon>
        <taxon>Kineococcus</taxon>
    </lineage>
</organism>
<comment type="caution">
    <text evidence="2">The sequence shown here is derived from an EMBL/GenBank/DDBJ whole genome shotgun (WGS) entry which is preliminary data.</text>
</comment>
<sequence length="329" mass="36303">MTDDRDDALAALTEQVTRLTEQIGLLVGHLQMSGVAGETGAPGARTYSIAEAADRLGVTESQLRTDVRQRRVPYLRVGKSYRFTNEQLQEITQIWTVAVIPDAPNRWGRKRRPQDEEARRWAHHRGEPMPVPQARRAATRPTQTPRQLSPTDTPIEKSPQVLRFIAEHGDRPHMRIVCPGVGVSVVSPPGDAFYCPSCGERSGARADPRKSGHYMAFRHIRYVLADSEEARTGRPWPGSTSPGKKAAARQQSSLPLVNLPTRVPTVTVRCPGSGKSVQLDKPTPPRCPSCKRDDLEVPRFTPSKSFGLVPAHGKTVPADSREAALPVWE</sequence>
<keyword evidence="2" id="KW-0238">DNA-binding</keyword>
<evidence type="ECO:0000313" key="2">
    <source>
        <dbReference type="EMBL" id="MEW9263355.1"/>
    </source>
</evidence>
<keyword evidence="3" id="KW-1185">Reference proteome</keyword>
<feature type="compositionally biased region" description="Basic and acidic residues" evidence="1">
    <location>
        <begin position="113"/>
        <end position="127"/>
    </location>
</feature>
<feature type="compositionally biased region" description="Low complexity" evidence="1">
    <location>
        <begin position="132"/>
        <end position="147"/>
    </location>
</feature>
<reference evidence="2 3" key="1">
    <citation type="submission" date="2024-07" db="EMBL/GenBank/DDBJ databases">
        <authorList>
            <person name="Thanompreechachai J."/>
            <person name="Duangmal K."/>
        </authorList>
    </citation>
    <scope>NUCLEOTIDE SEQUENCE [LARGE SCALE GENOMIC DNA]</scope>
    <source>
        <strain evidence="2 3">KCTC 19886</strain>
    </source>
</reference>
<dbReference type="GO" id="GO:0003677">
    <property type="term" value="F:DNA binding"/>
    <property type="evidence" value="ECO:0007669"/>
    <property type="project" value="UniProtKB-KW"/>
</dbReference>
<accession>A0ABV3P159</accession>
<protein>
    <submittedName>
        <fullName evidence="2">Excisionase family DNA-binding protein</fullName>
    </submittedName>
</protein>
<proteinExistence type="predicted"/>
<dbReference type="Proteomes" id="UP001555826">
    <property type="component" value="Unassembled WGS sequence"/>
</dbReference>
<gene>
    <name evidence="2" type="ORF">AB1207_01215</name>
</gene>
<feature type="region of interest" description="Disordered" evidence="1">
    <location>
        <begin position="230"/>
        <end position="251"/>
    </location>
</feature>
<evidence type="ECO:0000313" key="3">
    <source>
        <dbReference type="Proteomes" id="UP001555826"/>
    </source>
</evidence>
<feature type="region of interest" description="Disordered" evidence="1">
    <location>
        <begin position="106"/>
        <end position="155"/>
    </location>
</feature>
<dbReference type="InterPro" id="IPR009061">
    <property type="entry name" value="DNA-bd_dom_put_sf"/>
</dbReference>
<dbReference type="EMBL" id="JBFNQN010000001">
    <property type="protein sequence ID" value="MEW9263355.1"/>
    <property type="molecule type" value="Genomic_DNA"/>
</dbReference>